<dbReference type="PROSITE" id="PS00093">
    <property type="entry name" value="N4_MTASE"/>
    <property type="match status" value="1"/>
</dbReference>
<dbReference type="EC" id="2.1.1.-" evidence="9"/>
<keyword evidence="12" id="KW-1185">Reference proteome</keyword>
<evidence type="ECO:0000313" key="12">
    <source>
        <dbReference type="Proteomes" id="UP000305654"/>
    </source>
</evidence>
<comment type="caution">
    <text evidence="11">The sequence shown here is derived from an EMBL/GenBank/DDBJ whole genome shotgun (WGS) entry which is preliminary data.</text>
</comment>
<evidence type="ECO:0000256" key="7">
    <source>
        <dbReference type="ARBA" id="ARBA00047942"/>
    </source>
</evidence>
<dbReference type="GO" id="GO:0003677">
    <property type="term" value="F:DNA binding"/>
    <property type="evidence" value="ECO:0007669"/>
    <property type="project" value="UniProtKB-KW"/>
</dbReference>
<dbReference type="GO" id="GO:0032259">
    <property type="term" value="P:methylation"/>
    <property type="evidence" value="ECO:0007669"/>
    <property type="project" value="UniProtKB-KW"/>
</dbReference>
<keyword evidence="3 11" id="KW-0808">Transferase</keyword>
<dbReference type="InterPro" id="IPR001091">
    <property type="entry name" value="RM_Methyltransferase"/>
</dbReference>
<dbReference type="Pfam" id="PF01555">
    <property type="entry name" value="N6_N4_Mtase"/>
    <property type="match status" value="1"/>
</dbReference>
<dbReference type="InterPro" id="IPR029063">
    <property type="entry name" value="SAM-dependent_MTases_sf"/>
</dbReference>
<organism evidence="11 12">
    <name type="scientific">Lichenicoccus roseus</name>
    <dbReference type="NCBI Taxonomy" id="2683649"/>
    <lineage>
        <taxon>Bacteria</taxon>
        <taxon>Pseudomonadati</taxon>
        <taxon>Pseudomonadota</taxon>
        <taxon>Alphaproteobacteria</taxon>
        <taxon>Acetobacterales</taxon>
        <taxon>Acetobacteraceae</taxon>
        <taxon>Lichenicoccus</taxon>
    </lineage>
</organism>
<evidence type="ECO:0000256" key="4">
    <source>
        <dbReference type="ARBA" id="ARBA00022691"/>
    </source>
</evidence>
<name>A0A5R9JAJ6_9PROT</name>
<evidence type="ECO:0000259" key="10">
    <source>
        <dbReference type="Pfam" id="PF01555"/>
    </source>
</evidence>
<accession>A0A5R9JAJ6</accession>
<dbReference type="EMBL" id="VCDI01000001">
    <property type="protein sequence ID" value="TLU74592.1"/>
    <property type="molecule type" value="Genomic_DNA"/>
</dbReference>
<evidence type="ECO:0000256" key="9">
    <source>
        <dbReference type="RuleBase" id="RU362026"/>
    </source>
</evidence>
<gene>
    <name evidence="11" type="ORF">FE263_00045</name>
</gene>
<dbReference type="Gene3D" id="3.40.50.150">
    <property type="entry name" value="Vaccinia Virus protein VP39"/>
    <property type="match status" value="1"/>
</dbReference>
<dbReference type="PRINTS" id="PR00508">
    <property type="entry name" value="S21N4MTFRASE"/>
</dbReference>
<keyword evidence="6" id="KW-0238">DNA-binding</keyword>
<evidence type="ECO:0000256" key="5">
    <source>
        <dbReference type="ARBA" id="ARBA00022747"/>
    </source>
</evidence>
<dbReference type="AlphaFoldDB" id="A0A5R9JAJ6"/>
<comment type="similarity">
    <text evidence="1">Belongs to the N(4)/N(6)-methyltransferase family. N(4) subfamily.</text>
</comment>
<evidence type="ECO:0000256" key="2">
    <source>
        <dbReference type="ARBA" id="ARBA00022603"/>
    </source>
</evidence>
<comment type="catalytic activity">
    <reaction evidence="8">
        <text>a 2'-deoxycytidine in DNA + S-adenosyl-L-methionine = an N(4)-methyl-2'-deoxycytidine in DNA + S-adenosyl-L-homocysteine + H(+)</text>
        <dbReference type="Rhea" id="RHEA:16857"/>
        <dbReference type="Rhea" id="RHEA-COMP:11369"/>
        <dbReference type="Rhea" id="RHEA-COMP:13674"/>
        <dbReference type="ChEBI" id="CHEBI:15378"/>
        <dbReference type="ChEBI" id="CHEBI:57856"/>
        <dbReference type="ChEBI" id="CHEBI:59789"/>
        <dbReference type="ChEBI" id="CHEBI:85452"/>
        <dbReference type="ChEBI" id="CHEBI:137933"/>
        <dbReference type="EC" id="2.1.1.113"/>
    </reaction>
</comment>
<dbReference type="InterPro" id="IPR017985">
    <property type="entry name" value="MeTrfase_CN4_CS"/>
</dbReference>
<comment type="catalytic activity">
    <reaction evidence="7">
        <text>a 2'-deoxyadenosine in DNA + S-adenosyl-L-methionine = an N(6)-methyl-2'-deoxyadenosine in DNA + S-adenosyl-L-homocysteine + H(+)</text>
        <dbReference type="Rhea" id="RHEA:15197"/>
        <dbReference type="Rhea" id="RHEA-COMP:12418"/>
        <dbReference type="Rhea" id="RHEA-COMP:12419"/>
        <dbReference type="ChEBI" id="CHEBI:15378"/>
        <dbReference type="ChEBI" id="CHEBI:57856"/>
        <dbReference type="ChEBI" id="CHEBI:59789"/>
        <dbReference type="ChEBI" id="CHEBI:90615"/>
        <dbReference type="ChEBI" id="CHEBI:90616"/>
        <dbReference type="EC" id="2.1.1.72"/>
    </reaction>
</comment>
<dbReference type="OrthoDB" id="7806498at2"/>
<keyword evidence="4" id="KW-0949">S-adenosyl-L-methionine</keyword>
<evidence type="ECO:0000256" key="1">
    <source>
        <dbReference type="ARBA" id="ARBA00010203"/>
    </source>
</evidence>
<evidence type="ECO:0000256" key="6">
    <source>
        <dbReference type="ARBA" id="ARBA00023125"/>
    </source>
</evidence>
<reference evidence="11 12" key="1">
    <citation type="submission" date="2019-05" db="EMBL/GenBank/DDBJ databases">
        <authorList>
            <person name="Pankratov T."/>
            <person name="Grouzdev D."/>
        </authorList>
    </citation>
    <scope>NUCLEOTIDE SEQUENCE [LARGE SCALE GENOMIC DNA]</scope>
    <source>
        <strain evidence="11 12">KEBCLARHB70R</strain>
    </source>
</reference>
<dbReference type="SUPFAM" id="SSF53335">
    <property type="entry name" value="S-adenosyl-L-methionine-dependent methyltransferases"/>
    <property type="match status" value="1"/>
</dbReference>
<evidence type="ECO:0000256" key="3">
    <source>
        <dbReference type="ARBA" id="ARBA00022679"/>
    </source>
</evidence>
<protein>
    <recommendedName>
        <fullName evidence="9">Methyltransferase</fullName>
        <ecNumber evidence="9">2.1.1.-</ecNumber>
    </recommendedName>
</protein>
<proteinExistence type="inferred from homology"/>
<evidence type="ECO:0000313" key="11">
    <source>
        <dbReference type="EMBL" id="TLU74592.1"/>
    </source>
</evidence>
<dbReference type="InterPro" id="IPR002941">
    <property type="entry name" value="DNA_methylase_N4/N6"/>
</dbReference>
<dbReference type="RefSeq" id="WP_138324841.1">
    <property type="nucleotide sequence ID" value="NZ_VCDI01000001.1"/>
</dbReference>
<feature type="domain" description="DNA methylase N-4/N-6" evidence="10">
    <location>
        <begin position="39"/>
        <end position="265"/>
    </location>
</feature>
<dbReference type="GO" id="GO:0008170">
    <property type="term" value="F:N-methyltransferase activity"/>
    <property type="evidence" value="ECO:0007669"/>
    <property type="project" value="InterPro"/>
</dbReference>
<dbReference type="Proteomes" id="UP000305654">
    <property type="component" value="Unassembled WGS sequence"/>
</dbReference>
<dbReference type="GO" id="GO:0009007">
    <property type="term" value="F:site-specific DNA-methyltransferase (adenine-specific) activity"/>
    <property type="evidence" value="ECO:0007669"/>
    <property type="project" value="UniProtKB-EC"/>
</dbReference>
<keyword evidence="2 11" id="KW-0489">Methyltransferase</keyword>
<keyword evidence="5" id="KW-0680">Restriction system</keyword>
<dbReference type="GO" id="GO:0009307">
    <property type="term" value="P:DNA restriction-modification system"/>
    <property type="evidence" value="ECO:0007669"/>
    <property type="project" value="UniProtKB-KW"/>
</dbReference>
<sequence>MDQSIKRLPARTLRYGVGRHTLYRGDCLKVLRSLPEGQIDVVVTSPPYNLGLNYGTYQDQRDEGDYLDWMLACATEVRRTMAPDASFFLNITGSSSRPWLPFELMVRLRGLFQLQNHITWVKSISVGEDSLGHFKPIRSDRFLHRNHEHIFHLTQTGNVAIKRLAVGVPYKDKSNIARRNHQQDLRCRGDTWFIPYSTVQARAQKFNHPASFPVMLPRMCIRLHGKAAPTVLDPFMGSGTSLIAAEEEGGRGIGIDVDAAYVSVARNRLLSSFRSSQAA</sequence>
<evidence type="ECO:0000256" key="8">
    <source>
        <dbReference type="ARBA" id="ARBA00049120"/>
    </source>
</evidence>
<dbReference type="GO" id="GO:0015667">
    <property type="term" value="F:site-specific DNA-methyltransferase (cytosine-N4-specific) activity"/>
    <property type="evidence" value="ECO:0007669"/>
    <property type="project" value="UniProtKB-EC"/>
</dbReference>